<dbReference type="InterPro" id="IPR025518">
    <property type="entry name" value="DUF4406"/>
</dbReference>
<dbReference type="Gene3D" id="3.40.50.10400">
    <property type="entry name" value="Hypothetical protein PA1492"/>
    <property type="match status" value="1"/>
</dbReference>
<comment type="caution">
    <text evidence="1">The sequence shown here is derived from an EMBL/GenBank/DDBJ whole genome shotgun (WGS) entry which is preliminary data.</text>
</comment>
<dbReference type="RefSeq" id="WP_101307778.1">
    <property type="nucleotide sequence ID" value="NZ_MVDE01000001.1"/>
</dbReference>
<protein>
    <recommendedName>
        <fullName evidence="3">DUF4406 domain-containing protein</fullName>
    </recommendedName>
</protein>
<proteinExistence type="predicted"/>
<gene>
    <name evidence="1" type="ORF">BZG01_00065</name>
</gene>
<reference evidence="1 2" key="1">
    <citation type="journal article" date="2017" name="Front. Microbiol.">
        <title>Labilibaculum manganireducens gen. nov., sp. nov. and Labilibaculum filiforme sp. nov., Novel Bacteroidetes Isolated from Subsurface Sediments of the Baltic Sea.</title>
        <authorList>
            <person name="Vandieken V."/>
            <person name="Marshall I.P."/>
            <person name="Niemann H."/>
            <person name="Engelen B."/>
            <person name="Cypionka H."/>
        </authorList>
    </citation>
    <scope>NUCLEOTIDE SEQUENCE [LARGE SCALE GENOMIC DNA]</scope>
    <source>
        <strain evidence="1 2">59.10-2M</strain>
    </source>
</reference>
<accession>A0A2N3IGD8</accession>
<dbReference type="EMBL" id="MVDE01000001">
    <property type="protein sequence ID" value="PKQ69367.1"/>
    <property type="molecule type" value="Genomic_DNA"/>
</dbReference>
<sequence length="136" mass="14921">MKAKCYLSGPVSGRPSDMNAAQFAAAAIMAKDAFDVVNPTANISPDEEWAPAMIQCLQDLMGCEAILLLPGWIDSAGAKIERDFAERIGMRILKYEDLNPYLNECECDETLVYSGDYEACVMCGKVRKIETSKKAV</sequence>
<organism evidence="1 2">
    <name type="scientific">Labilibaculum manganireducens</name>
    <dbReference type="NCBI Taxonomy" id="1940525"/>
    <lineage>
        <taxon>Bacteria</taxon>
        <taxon>Pseudomonadati</taxon>
        <taxon>Bacteroidota</taxon>
        <taxon>Bacteroidia</taxon>
        <taxon>Marinilabiliales</taxon>
        <taxon>Marinifilaceae</taxon>
        <taxon>Labilibaculum</taxon>
    </lineage>
</organism>
<dbReference type="Pfam" id="PF14359">
    <property type="entry name" value="DUF4406"/>
    <property type="match status" value="1"/>
</dbReference>
<evidence type="ECO:0000313" key="2">
    <source>
        <dbReference type="Proteomes" id="UP000233618"/>
    </source>
</evidence>
<keyword evidence="2" id="KW-1185">Reference proteome</keyword>
<dbReference type="AlphaFoldDB" id="A0A2N3IGD8"/>
<dbReference type="Proteomes" id="UP000233618">
    <property type="component" value="Unassembled WGS sequence"/>
</dbReference>
<name>A0A2N3IGD8_9BACT</name>
<dbReference type="SUPFAM" id="SSF52309">
    <property type="entry name" value="N-(deoxy)ribosyltransferase-like"/>
    <property type="match status" value="1"/>
</dbReference>
<evidence type="ECO:0008006" key="3">
    <source>
        <dbReference type="Google" id="ProtNLM"/>
    </source>
</evidence>
<evidence type="ECO:0000313" key="1">
    <source>
        <dbReference type="EMBL" id="PKQ69367.1"/>
    </source>
</evidence>